<accession>A0ABN0VSL9</accession>
<dbReference type="Proteomes" id="UP001501822">
    <property type="component" value="Unassembled WGS sequence"/>
</dbReference>
<gene>
    <name evidence="2" type="ORF">GCM10010151_02860</name>
</gene>
<evidence type="ECO:0000313" key="3">
    <source>
        <dbReference type="Proteomes" id="UP001501822"/>
    </source>
</evidence>
<proteinExistence type="predicted"/>
<evidence type="ECO:0000259" key="1">
    <source>
        <dbReference type="Pfam" id="PF01814"/>
    </source>
</evidence>
<sequence length="187" mass="21055">MQDSDDLISVLTQDHHDLQQLRTELDYLTEFDGLRRSLVVLMVAETVRHSVAEETYVYPVIRARLPQGPALVDHEVTAHRRIERIMRSLSRPDLTSSEITSLLAELDAAALRHARAEEEELFPLLADHVSEDELVVLGRQALEAKEKAAIRRSLAEPGCPMRSEHIASGGTLVDRVRAYLRADAYPL</sequence>
<organism evidence="2 3">
    <name type="scientific">Actinoallomurus spadix</name>
    <dbReference type="NCBI Taxonomy" id="79912"/>
    <lineage>
        <taxon>Bacteria</taxon>
        <taxon>Bacillati</taxon>
        <taxon>Actinomycetota</taxon>
        <taxon>Actinomycetes</taxon>
        <taxon>Streptosporangiales</taxon>
        <taxon>Thermomonosporaceae</taxon>
        <taxon>Actinoallomurus</taxon>
    </lineage>
</organism>
<evidence type="ECO:0000313" key="2">
    <source>
        <dbReference type="EMBL" id="GAA0316293.1"/>
    </source>
</evidence>
<name>A0ABN0VSL9_9ACTN</name>
<reference evidence="2 3" key="1">
    <citation type="journal article" date="2019" name="Int. J. Syst. Evol. Microbiol.">
        <title>The Global Catalogue of Microorganisms (GCM) 10K type strain sequencing project: providing services to taxonomists for standard genome sequencing and annotation.</title>
        <authorList>
            <consortium name="The Broad Institute Genomics Platform"/>
            <consortium name="The Broad Institute Genome Sequencing Center for Infectious Disease"/>
            <person name="Wu L."/>
            <person name="Ma J."/>
        </authorList>
    </citation>
    <scope>NUCLEOTIDE SEQUENCE [LARGE SCALE GENOMIC DNA]</scope>
    <source>
        <strain evidence="2 3">JCM 3146</strain>
    </source>
</reference>
<dbReference type="PANTHER" id="PTHR35585:SF1">
    <property type="entry name" value="HHE DOMAIN PROTEIN (AFU_ORTHOLOGUE AFUA_4G00730)"/>
    <property type="match status" value="1"/>
</dbReference>
<dbReference type="RefSeq" id="WP_252808390.1">
    <property type="nucleotide sequence ID" value="NZ_BAAABM010000003.1"/>
</dbReference>
<dbReference type="InterPro" id="IPR012312">
    <property type="entry name" value="Hemerythrin-like"/>
</dbReference>
<dbReference type="PANTHER" id="PTHR35585">
    <property type="entry name" value="HHE DOMAIN PROTEIN (AFU_ORTHOLOGUE AFUA_4G00730)"/>
    <property type="match status" value="1"/>
</dbReference>
<comment type="caution">
    <text evidence="2">The sequence shown here is derived from an EMBL/GenBank/DDBJ whole genome shotgun (WGS) entry which is preliminary data.</text>
</comment>
<keyword evidence="3" id="KW-1185">Reference proteome</keyword>
<dbReference type="EMBL" id="BAAABM010000003">
    <property type="protein sequence ID" value="GAA0316293.1"/>
    <property type="molecule type" value="Genomic_DNA"/>
</dbReference>
<protein>
    <submittedName>
        <fullName evidence="2">Hemerythrin domain-containing protein</fullName>
    </submittedName>
</protein>
<dbReference type="Gene3D" id="1.20.120.520">
    <property type="entry name" value="nmb1532 protein domain like"/>
    <property type="match status" value="1"/>
</dbReference>
<feature type="domain" description="Hemerythrin-like" evidence="1">
    <location>
        <begin position="7"/>
        <end position="125"/>
    </location>
</feature>
<dbReference type="Pfam" id="PF01814">
    <property type="entry name" value="Hemerythrin"/>
    <property type="match status" value="1"/>
</dbReference>